<comment type="caution">
    <text evidence="3">The sequence shown here is derived from an EMBL/GenBank/DDBJ whole genome shotgun (WGS) entry which is preliminary data.</text>
</comment>
<keyword evidence="2" id="KW-0732">Signal</keyword>
<feature type="compositionally biased region" description="Pro residues" evidence="1">
    <location>
        <begin position="266"/>
        <end position="284"/>
    </location>
</feature>
<evidence type="ECO:0000256" key="2">
    <source>
        <dbReference type="SAM" id="SignalP"/>
    </source>
</evidence>
<feature type="compositionally biased region" description="Low complexity" evidence="1">
    <location>
        <begin position="255"/>
        <end position="265"/>
    </location>
</feature>
<evidence type="ECO:0000256" key="1">
    <source>
        <dbReference type="SAM" id="MobiDB-lite"/>
    </source>
</evidence>
<dbReference type="InParanoid" id="H0EU10"/>
<proteinExistence type="predicted"/>
<organism evidence="3 4">
    <name type="scientific">Glarea lozoyensis (strain ATCC 74030 / MF5533)</name>
    <dbReference type="NCBI Taxonomy" id="1104152"/>
    <lineage>
        <taxon>Eukaryota</taxon>
        <taxon>Fungi</taxon>
        <taxon>Dikarya</taxon>
        <taxon>Ascomycota</taxon>
        <taxon>Pezizomycotina</taxon>
        <taxon>Leotiomycetes</taxon>
        <taxon>Helotiales</taxon>
        <taxon>Helotiaceae</taxon>
        <taxon>Glarea</taxon>
    </lineage>
</organism>
<evidence type="ECO:0000313" key="3">
    <source>
        <dbReference type="EMBL" id="EHK98002.1"/>
    </source>
</evidence>
<feature type="region of interest" description="Disordered" evidence="1">
    <location>
        <begin position="250"/>
        <end position="288"/>
    </location>
</feature>
<evidence type="ECO:0000313" key="4">
    <source>
        <dbReference type="Proteomes" id="UP000005446"/>
    </source>
</evidence>
<feature type="signal peptide" evidence="2">
    <location>
        <begin position="1"/>
        <end position="17"/>
    </location>
</feature>
<name>H0EU10_GLAL7</name>
<sequence>MRFSTALALCVAPLALAGSIQDTVLRRTDHMGEKVEAPKVEAPKVEAPKAEAPKPEASPKEGAKEVIHEAPKPAEAKPGEVIHAGSSSTTVTQVIIIWVNNGGGATTSTMQHASSVAPPPAAAATHSVVVGGSAGLVYVPESIQAAVGDMVIFTFMNANHTVTQSAFTEPCVKLPEGMDSGFMPNPNNTMLPAPQMAMQVTVATPIWFYCRQKAHCGKGMTFSINPTAEKSHAMFQQMAVAQNGTGTLAPIQGGAAAPPAASASAAPPPPAAAAPPAAAPPAAPPAAGAMVPSVGTMQGGSCSCACLCGVSSFPTAAQGINSFGGMSGKLLSTPRIQNNKKLIQLSQVLCQWPCSKNRLPIF</sequence>
<keyword evidence="4" id="KW-1185">Reference proteome</keyword>
<reference evidence="3 4" key="1">
    <citation type="journal article" date="2012" name="Eukaryot. Cell">
        <title>Genome sequence of the fungus Glarea lozoyensis: the first genome sequence of a species from the Helotiaceae family.</title>
        <authorList>
            <person name="Youssar L."/>
            <person name="Gruening B.A."/>
            <person name="Erxleben A."/>
            <person name="Guenther S."/>
            <person name="Huettel W."/>
        </authorList>
    </citation>
    <scope>NUCLEOTIDE SEQUENCE [LARGE SCALE GENOMIC DNA]</scope>
    <source>
        <strain evidence="4">ATCC 74030 / MF5533</strain>
    </source>
</reference>
<dbReference type="PANTHER" id="PTHR34883:SF4">
    <property type="entry name" value="CUPREDOXIN"/>
    <property type="match status" value="1"/>
</dbReference>
<dbReference type="InterPro" id="IPR052953">
    <property type="entry name" value="Ser-rich/MCO-related"/>
</dbReference>
<evidence type="ECO:0008006" key="5">
    <source>
        <dbReference type="Google" id="ProtNLM"/>
    </source>
</evidence>
<protein>
    <recommendedName>
        <fullName evidence="5">Cupredoxin</fullName>
    </recommendedName>
</protein>
<dbReference type="OrthoDB" id="1921208at2759"/>
<dbReference type="EMBL" id="AGUE01000167">
    <property type="protein sequence ID" value="EHK98002.1"/>
    <property type="molecule type" value="Genomic_DNA"/>
</dbReference>
<dbReference type="CDD" id="cd00920">
    <property type="entry name" value="Cupredoxin"/>
    <property type="match status" value="1"/>
</dbReference>
<dbReference type="Proteomes" id="UP000005446">
    <property type="component" value="Unassembled WGS sequence"/>
</dbReference>
<dbReference type="HOGENOM" id="CLU_053381_0_0_1"/>
<dbReference type="SUPFAM" id="SSF49503">
    <property type="entry name" value="Cupredoxins"/>
    <property type="match status" value="1"/>
</dbReference>
<gene>
    <name evidence="3" type="ORF">M7I_6235</name>
</gene>
<feature type="region of interest" description="Disordered" evidence="1">
    <location>
        <begin position="33"/>
        <end position="65"/>
    </location>
</feature>
<accession>H0EU10</accession>
<dbReference type="Gene3D" id="2.60.40.420">
    <property type="entry name" value="Cupredoxins - blue copper proteins"/>
    <property type="match status" value="1"/>
</dbReference>
<dbReference type="PANTHER" id="PTHR34883">
    <property type="entry name" value="SERINE-RICH PROTEIN, PUTATIVE-RELATED-RELATED"/>
    <property type="match status" value="1"/>
</dbReference>
<dbReference type="AlphaFoldDB" id="H0EU10"/>
<dbReference type="InterPro" id="IPR008972">
    <property type="entry name" value="Cupredoxin"/>
</dbReference>
<feature type="chain" id="PRO_5003532160" description="Cupredoxin" evidence="2">
    <location>
        <begin position="18"/>
        <end position="362"/>
    </location>
</feature>